<name>A0A1W1CXY7_9ZZZZ</name>
<reference evidence="1" key="1">
    <citation type="submission" date="2016-10" db="EMBL/GenBank/DDBJ databases">
        <authorList>
            <person name="de Groot N.N."/>
        </authorList>
    </citation>
    <scope>NUCLEOTIDE SEQUENCE</scope>
</reference>
<organism evidence="1">
    <name type="scientific">hydrothermal vent metagenome</name>
    <dbReference type="NCBI Taxonomy" id="652676"/>
    <lineage>
        <taxon>unclassified sequences</taxon>
        <taxon>metagenomes</taxon>
        <taxon>ecological metagenomes</taxon>
    </lineage>
</organism>
<dbReference type="InterPro" id="IPR049708">
    <property type="entry name" value="PP0621-like"/>
</dbReference>
<dbReference type="NCBIfam" id="NF041023">
    <property type="entry name" value="PP0621_fam"/>
    <property type="match status" value="1"/>
</dbReference>
<gene>
    <name evidence="1" type="ORF">MNB_SV-3-429</name>
</gene>
<evidence type="ECO:0008006" key="2">
    <source>
        <dbReference type="Google" id="ProtNLM"/>
    </source>
</evidence>
<dbReference type="Gene3D" id="2.30.170.10">
    <property type="match status" value="1"/>
</dbReference>
<dbReference type="AlphaFoldDB" id="A0A1W1CXY7"/>
<sequence length="70" mass="7891">MILKLLIFAIIGVWIYKLLGGKLPTVGKTPQEKSIEEDTLVECEKCGTYVTVKESMIVQGKYYCSKECTE</sequence>
<accession>A0A1W1CXY7</accession>
<proteinExistence type="predicted"/>
<evidence type="ECO:0000313" key="1">
    <source>
        <dbReference type="EMBL" id="SFV70639.1"/>
    </source>
</evidence>
<protein>
    <recommendedName>
        <fullName evidence="2">Prokaryotic metallothionein</fullName>
    </recommendedName>
</protein>
<dbReference type="EMBL" id="FPHI01000052">
    <property type="protein sequence ID" value="SFV70639.1"/>
    <property type="molecule type" value="Genomic_DNA"/>
</dbReference>